<keyword evidence="4" id="KW-1185">Reference proteome</keyword>
<evidence type="ECO:0000313" key="4">
    <source>
        <dbReference type="Proteomes" id="UP000587527"/>
    </source>
</evidence>
<proteinExistence type="predicted"/>
<accession>A0A841BXY4</accession>
<reference evidence="3 4" key="1">
    <citation type="submission" date="2020-08" db="EMBL/GenBank/DDBJ databases">
        <title>Sequencing the genomes of 1000 actinobacteria strains.</title>
        <authorList>
            <person name="Klenk H.-P."/>
        </authorList>
    </citation>
    <scope>NUCLEOTIDE SEQUENCE [LARGE SCALE GENOMIC DNA]</scope>
    <source>
        <strain evidence="3 4">DSM 45362</strain>
    </source>
</reference>
<dbReference type="Pfam" id="PF24254">
    <property type="entry name" value="DUF7455"/>
    <property type="match status" value="1"/>
</dbReference>
<dbReference type="Proteomes" id="UP000587527">
    <property type="component" value="Unassembled WGS sequence"/>
</dbReference>
<feature type="region of interest" description="Disordered" evidence="1">
    <location>
        <begin position="1"/>
        <end position="36"/>
    </location>
</feature>
<evidence type="ECO:0000256" key="1">
    <source>
        <dbReference type="SAM" id="MobiDB-lite"/>
    </source>
</evidence>
<feature type="domain" description="DUF7455" evidence="2">
    <location>
        <begin position="37"/>
        <end position="81"/>
    </location>
</feature>
<gene>
    <name evidence="3" type="ORF">F4553_005830</name>
</gene>
<organism evidence="3 4">
    <name type="scientific">Allocatelliglobosispora scoriae</name>
    <dbReference type="NCBI Taxonomy" id="643052"/>
    <lineage>
        <taxon>Bacteria</taxon>
        <taxon>Bacillati</taxon>
        <taxon>Actinomycetota</taxon>
        <taxon>Actinomycetes</taxon>
        <taxon>Micromonosporales</taxon>
        <taxon>Micromonosporaceae</taxon>
        <taxon>Allocatelliglobosispora</taxon>
    </lineage>
</organism>
<dbReference type="InterPro" id="IPR055878">
    <property type="entry name" value="DUF7455"/>
</dbReference>
<protein>
    <recommendedName>
        <fullName evidence="2">DUF7455 domain-containing protein</fullName>
    </recommendedName>
</protein>
<evidence type="ECO:0000313" key="3">
    <source>
        <dbReference type="EMBL" id="MBB5872396.1"/>
    </source>
</evidence>
<sequence length="98" mass="10491">MSNELSEVFIGDDQSQRRQAMTATLTPPSETATAPAADERCDRCNAAGKLRIVMAGGGELVFCGHHANKYAEDLVKITVTAAADADFVWRGTELMSSN</sequence>
<evidence type="ECO:0000259" key="2">
    <source>
        <dbReference type="Pfam" id="PF24254"/>
    </source>
</evidence>
<name>A0A841BXY4_9ACTN</name>
<comment type="caution">
    <text evidence="3">The sequence shown here is derived from an EMBL/GenBank/DDBJ whole genome shotgun (WGS) entry which is preliminary data.</text>
</comment>
<feature type="compositionally biased region" description="Low complexity" evidence="1">
    <location>
        <begin position="22"/>
        <end position="36"/>
    </location>
</feature>
<dbReference type="EMBL" id="JACHMN010000003">
    <property type="protein sequence ID" value="MBB5872396.1"/>
    <property type="molecule type" value="Genomic_DNA"/>
</dbReference>
<dbReference type="AlphaFoldDB" id="A0A841BXY4"/>